<comment type="catalytic activity">
    <reaction evidence="8 9">
        <text>GDP-beta-L-fucose + NADP(+) = GDP-4-dehydro-alpha-D-rhamnose + NADPH + H(+)</text>
        <dbReference type="Rhea" id="RHEA:18885"/>
        <dbReference type="ChEBI" id="CHEBI:15378"/>
        <dbReference type="ChEBI" id="CHEBI:57273"/>
        <dbReference type="ChEBI" id="CHEBI:57783"/>
        <dbReference type="ChEBI" id="CHEBI:57964"/>
        <dbReference type="ChEBI" id="CHEBI:58349"/>
        <dbReference type="EC" id="1.1.1.271"/>
    </reaction>
</comment>
<feature type="binding site" evidence="9">
    <location>
        <position position="188"/>
    </location>
    <ligand>
        <name>substrate</name>
    </ligand>
</feature>
<proteinExistence type="inferred from homology"/>
<dbReference type="RefSeq" id="WP_026158532.1">
    <property type="nucleotide sequence ID" value="NZ_CP171844.1"/>
</dbReference>
<dbReference type="GO" id="GO:0016853">
    <property type="term" value="F:isomerase activity"/>
    <property type="evidence" value="ECO:0007669"/>
    <property type="project" value="UniProtKB-KW"/>
</dbReference>
<feature type="binding site" evidence="9">
    <location>
        <position position="141"/>
    </location>
    <ligand>
        <name>NADP(+)</name>
        <dbReference type="ChEBI" id="CHEBI:58349"/>
    </ligand>
</feature>
<accession>A0A154IJ58</accession>
<evidence type="ECO:0000259" key="10">
    <source>
        <dbReference type="Pfam" id="PF01370"/>
    </source>
</evidence>
<reference evidence="11" key="1">
    <citation type="submission" date="2016-03" db="EMBL/GenBank/DDBJ databases">
        <title>Microsymbionts genomes from the relict species Vavilovia formosa.</title>
        <authorList>
            <person name="Chirak E."/>
            <person name="Kimeklis A."/>
            <person name="Kopat V."/>
            <person name="Andronov E."/>
        </authorList>
    </citation>
    <scope>NUCLEOTIDE SEQUENCE [LARGE SCALE GENOMIC DNA]</scope>
    <source>
        <strain evidence="11">Vaf12</strain>
    </source>
</reference>
<dbReference type="GO" id="GO:0070401">
    <property type="term" value="F:NADP+ binding"/>
    <property type="evidence" value="ECO:0007669"/>
    <property type="project" value="UniProtKB-UniRule"/>
</dbReference>
<gene>
    <name evidence="9" type="primary">fcl</name>
    <name evidence="11" type="ORF">A4A59_20470</name>
</gene>
<feature type="domain" description="NAD-dependent epimerase/dehydratase" evidence="10">
    <location>
        <begin position="7"/>
        <end position="238"/>
    </location>
</feature>
<dbReference type="Gene3D" id="3.40.50.720">
    <property type="entry name" value="NAD(P)-binding Rossmann-like Domain"/>
    <property type="match status" value="1"/>
</dbReference>
<dbReference type="Gene3D" id="3.90.25.10">
    <property type="entry name" value="UDP-galactose 4-epimerase, domain 1"/>
    <property type="match status" value="1"/>
</dbReference>
<dbReference type="InterPro" id="IPR036291">
    <property type="entry name" value="NAD(P)-bd_dom_sf"/>
</dbReference>
<evidence type="ECO:0000256" key="7">
    <source>
        <dbReference type="ARBA" id="ARBA00023268"/>
    </source>
</evidence>
<dbReference type="UniPathway" id="UPA00128">
    <property type="reaction ID" value="UER00191"/>
</dbReference>
<feature type="active site" description="Proton donor/acceptor" evidence="9">
    <location>
        <position position="137"/>
    </location>
</feature>
<feature type="binding site" evidence="9">
    <location>
        <position position="203"/>
    </location>
    <ligand>
        <name>substrate</name>
    </ligand>
</feature>
<dbReference type="InterPro" id="IPR001509">
    <property type="entry name" value="Epimerase_deHydtase"/>
</dbReference>
<evidence type="ECO:0000256" key="1">
    <source>
        <dbReference type="ARBA" id="ARBA00004883"/>
    </source>
</evidence>
<dbReference type="PANTHER" id="PTHR43238">
    <property type="entry name" value="GDP-L-FUCOSE SYNTHASE"/>
    <property type="match status" value="1"/>
</dbReference>
<dbReference type="EMBL" id="LVYU01000098">
    <property type="protein sequence ID" value="KZB00148.1"/>
    <property type="molecule type" value="Genomic_DNA"/>
</dbReference>
<dbReference type="HAMAP" id="MF_00956">
    <property type="entry name" value="GDP_fucose_synth"/>
    <property type="match status" value="1"/>
</dbReference>
<feature type="site" description="Important for catalytic activity" evidence="9">
    <location>
        <position position="108"/>
    </location>
</feature>
<keyword evidence="5 9" id="KW-0560">Oxidoreductase</keyword>
<sequence length="306" mass="34103">MNRDVKIYVAGHRGMVGSAIVRRLKAGGYTNIVTRSHAELDLVNQAAVAEFMKAERPDYIFMAAARVGGIHANNVYRAEFLYQNLMIETNVVHAAWQAGVERMLFLGSSCIYPRDCPQPIREEYLLTGPLEQTNEPYAIAKIAGVKLCESYNRQYGTRYVSGMPTNLYGPNDNYDLDSSHVMPALIRKVHEAKIRGDRQLVVWGSGRPMREFLYVDDMADACVFLMEKEVSEGLINIGTGEDITIRELAETIMRVVGFTGEIVYDQTKPDGTPRKLMSVDRLSALGWKATTSLGDGIARAYADFAS</sequence>
<feature type="binding site" evidence="9">
    <location>
        <position position="210"/>
    </location>
    <ligand>
        <name>substrate</name>
    </ligand>
</feature>
<evidence type="ECO:0000256" key="8">
    <source>
        <dbReference type="ARBA" id="ARBA00051935"/>
    </source>
</evidence>
<dbReference type="Pfam" id="PF01370">
    <property type="entry name" value="Epimerase"/>
    <property type="match status" value="1"/>
</dbReference>
<evidence type="ECO:0000256" key="4">
    <source>
        <dbReference type="ARBA" id="ARBA00022857"/>
    </source>
</evidence>
<dbReference type="CDD" id="cd05239">
    <property type="entry name" value="GDP_FS_SDR_e"/>
    <property type="match status" value="1"/>
</dbReference>
<protein>
    <recommendedName>
        <fullName evidence="3 9">GDP-L-fucose synthase</fullName>
        <ecNumber evidence="3 9">1.1.1.271</ecNumber>
    </recommendedName>
    <alternativeName>
        <fullName evidence="9">GDP-4-keto-6-deoxy-D-mannose-3,5-epimerase-4-reductase</fullName>
    </alternativeName>
</protein>
<comment type="pathway">
    <text evidence="1 9">Nucleotide-sugar biosynthesis; GDP-L-fucose biosynthesis via de novo pathway; GDP-L-fucose from GDP-alpha-D-mannose: step 2/2.</text>
</comment>
<comment type="caution">
    <text evidence="11">The sequence shown here is derived from an EMBL/GenBank/DDBJ whole genome shotgun (WGS) entry which is preliminary data.</text>
</comment>
<evidence type="ECO:0000256" key="9">
    <source>
        <dbReference type="HAMAP-Rule" id="MF_00956"/>
    </source>
</evidence>
<keyword evidence="4 9" id="KW-0521">NADP</keyword>
<feature type="binding site" evidence="9">
    <location>
        <begin position="106"/>
        <end position="109"/>
    </location>
    <ligand>
        <name>NADP(+)</name>
        <dbReference type="ChEBI" id="CHEBI:58349"/>
    </ligand>
</feature>
<evidence type="ECO:0000256" key="3">
    <source>
        <dbReference type="ARBA" id="ARBA00012371"/>
    </source>
</evidence>
<dbReference type="PANTHER" id="PTHR43238:SF1">
    <property type="entry name" value="GDP-L-FUCOSE SYNTHASE"/>
    <property type="match status" value="1"/>
</dbReference>
<organism evidence="11">
    <name type="scientific">Rhizobium leguminosarum</name>
    <dbReference type="NCBI Taxonomy" id="384"/>
    <lineage>
        <taxon>Bacteria</taxon>
        <taxon>Pseudomonadati</taxon>
        <taxon>Pseudomonadota</taxon>
        <taxon>Alphaproteobacteria</taxon>
        <taxon>Hyphomicrobiales</taxon>
        <taxon>Rhizobiaceae</taxon>
        <taxon>Rhizobium/Agrobacterium group</taxon>
        <taxon>Rhizobium</taxon>
    </lineage>
</organism>
<evidence type="ECO:0000313" key="11">
    <source>
        <dbReference type="EMBL" id="KZB00148.1"/>
    </source>
</evidence>
<comment type="similarity">
    <text evidence="2 9">Belongs to the NAD(P)-dependent epimerase/dehydratase family. Fucose synthase subfamily.</text>
</comment>
<feature type="binding site" evidence="9">
    <location>
        <position position="270"/>
    </location>
    <ligand>
        <name>substrate</name>
    </ligand>
</feature>
<feature type="site" description="Important for catalytic activity" evidence="9">
    <location>
        <position position="110"/>
    </location>
</feature>
<dbReference type="InterPro" id="IPR028614">
    <property type="entry name" value="GDP_fucose/colitose_synth"/>
</dbReference>
<dbReference type="AlphaFoldDB" id="A0A154IJ58"/>
<comment type="function">
    <text evidence="9">Catalyzes the two-step NADP-dependent conversion of GDP-4-dehydro-6-deoxy-D-mannose to GDP-fucose, involving an epimerase and a reductase reaction.</text>
</comment>
<evidence type="ECO:0000256" key="6">
    <source>
        <dbReference type="ARBA" id="ARBA00023235"/>
    </source>
</evidence>
<dbReference type="GO" id="GO:0050577">
    <property type="term" value="F:GDP-L-fucose synthase activity"/>
    <property type="evidence" value="ECO:0007669"/>
    <property type="project" value="UniProtKB-UniRule"/>
</dbReference>
<feature type="binding site" evidence="9">
    <location>
        <begin position="164"/>
        <end position="167"/>
    </location>
    <ligand>
        <name>NADP(+)</name>
        <dbReference type="ChEBI" id="CHEBI:58349"/>
    </ligand>
</feature>
<feature type="binding site" evidence="9">
    <location>
        <begin position="11"/>
        <end position="17"/>
    </location>
    <ligand>
        <name>NADP(+)</name>
        <dbReference type="ChEBI" id="CHEBI:58349"/>
    </ligand>
</feature>
<evidence type="ECO:0000256" key="5">
    <source>
        <dbReference type="ARBA" id="ARBA00023002"/>
    </source>
</evidence>
<evidence type="ECO:0000256" key="2">
    <source>
        <dbReference type="ARBA" id="ARBA00005959"/>
    </source>
</evidence>
<keyword evidence="6 9" id="KW-0413">Isomerase</keyword>
<dbReference type="EC" id="1.1.1.271" evidence="3 9"/>
<dbReference type="SUPFAM" id="SSF51735">
    <property type="entry name" value="NAD(P)-binding Rossmann-fold domains"/>
    <property type="match status" value="1"/>
</dbReference>
<dbReference type="FunFam" id="3.40.50.720:FF:000101">
    <property type="entry name" value="GDP-L-fucose synthase"/>
    <property type="match status" value="1"/>
</dbReference>
<keyword evidence="7 9" id="KW-0511">Multifunctional enzyme</keyword>
<name>A0A154IJ58_RHILE</name>
<feature type="binding site" evidence="9">
    <location>
        <position position="180"/>
    </location>
    <ligand>
        <name>NADP(+)</name>
        <dbReference type="ChEBI" id="CHEBI:58349"/>
    </ligand>
</feature>
<dbReference type="GO" id="GO:0042351">
    <property type="term" value="P:'de novo' GDP-L-fucose biosynthetic process"/>
    <property type="evidence" value="ECO:0007669"/>
    <property type="project" value="UniProtKB-UniRule"/>
</dbReference>